<keyword evidence="16" id="KW-1185">Reference proteome</keyword>
<dbReference type="GO" id="GO:0046872">
    <property type="term" value="F:metal ion binding"/>
    <property type="evidence" value="ECO:0007669"/>
    <property type="project" value="UniProtKB-KW"/>
</dbReference>
<feature type="transmembrane region" description="Helical" evidence="13">
    <location>
        <begin position="59"/>
        <end position="80"/>
    </location>
</feature>
<evidence type="ECO:0000256" key="2">
    <source>
        <dbReference type="ARBA" id="ARBA00004651"/>
    </source>
</evidence>
<keyword evidence="6 13" id="KW-0812">Transmembrane</keyword>
<evidence type="ECO:0000256" key="5">
    <source>
        <dbReference type="ARBA" id="ARBA00022670"/>
    </source>
</evidence>
<dbReference type="EMBL" id="BNJK01000001">
    <property type="protein sequence ID" value="GHO93196.1"/>
    <property type="molecule type" value="Genomic_DNA"/>
</dbReference>
<protein>
    <recommendedName>
        <fullName evidence="14">Peptidase M50 domain-containing protein</fullName>
    </recommendedName>
</protein>
<dbReference type="InterPro" id="IPR044537">
    <property type="entry name" value="Rip2-like"/>
</dbReference>
<dbReference type="RefSeq" id="WP_220203990.1">
    <property type="nucleotide sequence ID" value="NZ_BNJK01000001.1"/>
</dbReference>
<evidence type="ECO:0000259" key="14">
    <source>
        <dbReference type="Pfam" id="PF02163"/>
    </source>
</evidence>
<evidence type="ECO:0000256" key="10">
    <source>
        <dbReference type="ARBA" id="ARBA00022989"/>
    </source>
</evidence>
<accession>A0A8J3IMX7</accession>
<comment type="subcellular location">
    <subcellularLocation>
        <location evidence="2">Cell membrane</location>
        <topology evidence="2">Multi-pass membrane protein</topology>
    </subcellularLocation>
</comment>
<proteinExistence type="inferred from homology"/>
<evidence type="ECO:0000256" key="6">
    <source>
        <dbReference type="ARBA" id="ARBA00022692"/>
    </source>
</evidence>
<dbReference type="GO" id="GO:0005886">
    <property type="term" value="C:plasma membrane"/>
    <property type="evidence" value="ECO:0007669"/>
    <property type="project" value="UniProtKB-SubCell"/>
</dbReference>
<dbReference type="Pfam" id="PF02163">
    <property type="entry name" value="Peptidase_M50"/>
    <property type="match status" value="1"/>
</dbReference>
<evidence type="ECO:0000313" key="16">
    <source>
        <dbReference type="Proteomes" id="UP000597444"/>
    </source>
</evidence>
<evidence type="ECO:0000256" key="1">
    <source>
        <dbReference type="ARBA" id="ARBA00001947"/>
    </source>
</evidence>
<keyword evidence="7" id="KW-0479">Metal-binding</keyword>
<dbReference type="Proteomes" id="UP000597444">
    <property type="component" value="Unassembled WGS sequence"/>
</dbReference>
<feature type="transmembrane region" description="Helical" evidence="13">
    <location>
        <begin position="141"/>
        <end position="167"/>
    </location>
</feature>
<feature type="domain" description="Peptidase M50" evidence="14">
    <location>
        <begin position="142"/>
        <end position="192"/>
    </location>
</feature>
<keyword evidence="11" id="KW-0482">Metalloprotease</keyword>
<evidence type="ECO:0000256" key="4">
    <source>
        <dbReference type="ARBA" id="ARBA00022475"/>
    </source>
</evidence>
<keyword evidence="9" id="KW-0862">Zinc</keyword>
<dbReference type="PANTHER" id="PTHR35864">
    <property type="entry name" value="ZINC METALLOPROTEASE MJ0611-RELATED"/>
    <property type="match status" value="1"/>
</dbReference>
<evidence type="ECO:0000256" key="9">
    <source>
        <dbReference type="ARBA" id="ARBA00022833"/>
    </source>
</evidence>
<keyword evidence="5" id="KW-0645">Protease</keyword>
<feature type="transmembrane region" description="Helical" evidence="13">
    <location>
        <begin position="101"/>
        <end position="129"/>
    </location>
</feature>
<sequence>MEPRIKVINVVLALMIIASFLVAAVIRECGHALVAYWLGDRTPLEEGRLTLRLRPHLDSVGTLLCVILAFQPIYAFPVGLGWGKPVKPDPWKLRVGADRGVFLVALGGLITNLILGLLVALLASLAAPFLLRVAASPVSPYVLQLLVVFASVNVCMAIFNLLPIYPLDGYQMLYSALPSKQAVQFAKSAPYGAFIILVLFFFLPFLATLTGLGSIPILGLLFRLPQLIWLLSMLIISPISGAEVANYYLQL</sequence>
<evidence type="ECO:0000256" key="3">
    <source>
        <dbReference type="ARBA" id="ARBA00007931"/>
    </source>
</evidence>
<feature type="transmembrane region" description="Helical" evidence="13">
    <location>
        <begin position="188"/>
        <end position="207"/>
    </location>
</feature>
<name>A0A8J3IMX7_9CHLR</name>
<reference evidence="15" key="1">
    <citation type="submission" date="2020-10" db="EMBL/GenBank/DDBJ databases">
        <title>Taxonomic study of unclassified bacteria belonging to the class Ktedonobacteria.</title>
        <authorList>
            <person name="Yabe S."/>
            <person name="Wang C.M."/>
            <person name="Zheng Y."/>
            <person name="Sakai Y."/>
            <person name="Cavaletti L."/>
            <person name="Monciardini P."/>
            <person name="Donadio S."/>
        </authorList>
    </citation>
    <scope>NUCLEOTIDE SEQUENCE</scope>
    <source>
        <strain evidence="15">ID150040</strain>
    </source>
</reference>
<comment type="caution">
    <text evidence="15">The sequence shown here is derived from an EMBL/GenBank/DDBJ whole genome shotgun (WGS) entry which is preliminary data.</text>
</comment>
<evidence type="ECO:0000256" key="12">
    <source>
        <dbReference type="ARBA" id="ARBA00023136"/>
    </source>
</evidence>
<gene>
    <name evidence="15" type="ORF">KSF_032440</name>
</gene>
<evidence type="ECO:0000313" key="15">
    <source>
        <dbReference type="EMBL" id="GHO93196.1"/>
    </source>
</evidence>
<evidence type="ECO:0000256" key="7">
    <source>
        <dbReference type="ARBA" id="ARBA00022723"/>
    </source>
</evidence>
<keyword evidence="10 13" id="KW-1133">Transmembrane helix</keyword>
<feature type="transmembrane region" description="Helical" evidence="13">
    <location>
        <begin position="227"/>
        <end position="249"/>
    </location>
</feature>
<keyword evidence="8" id="KW-0378">Hydrolase</keyword>
<dbReference type="InterPro" id="IPR052348">
    <property type="entry name" value="Metallopeptidase_M50B"/>
</dbReference>
<comment type="similarity">
    <text evidence="3">Belongs to the peptidase M50B family.</text>
</comment>
<dbReference type="AlphaFoldDB" id="A0A8J3IMX7"/>
<dbReference type="CDD" id="cd06158">
    <property type="entry name" value="S2P-M50_like_1"/>
    <property type="match status" value="1"/>
</dbReference>
<evidence type="ECO:0000256" key="8">
    <source>
        <dbReference type="ARBA" id="ARBA00022801"/>
    </source>
</evidence>
<feature type="transmembrane region" description="Helical" evidence="13">
    <location>
        <begin position="12"/>
        <end position="39"/>
    </location>
</feature>
<evidence type="ECO:0000256" key="11">
    <source>
        <dbReference type="ARBA" id="ARBA00023049"/>
    </source>
</evidence>
<comment type="cofactor">
    <cofactor evidence="1">
        <name>Zn(2+)</name>
        <dbReference type="ChEBI" id="CHEBI:29105"/>
    </cofactor>
</comment>
<dbReference type="GO" id="GO:0006508">
    <property type="term" value="P:proteolysis"/>
    <property type="evidence" value="ECO:0007669"/>
    <property type="project" value="UniProtKB-KW"/>
</dbReference>
<dbReference type="InterPro" id="IPR008915">
    <property type="entry name" value="Peptidase_M50"/>
</dbReference>
<evidence type="ECO:0000256" key="13">
    <source>
        <dbReference type="SAM" id="Phobius"/>
    </source>
</evidence>
<dbReference type="GO" id="GO:0008237">
    <property type="term" value="F:metallopeptidase activity"/>
    <property type="evidence" value="ECO:0007669"/>
    <property type="project" value="UniProtKB-KW"/>
</dbReference>
<dbReference type="PANTHER" id="PTHR35864:SF1">
    <property type="entry name" value="ZINC METALLOPROTEASE YWHC-RELATED"/>
    <property type="match status" value="1"/>
</dbReference>
<keyword evidence="4" id="KW-1003">Cell membrane</keyword>
<organism evidence="15 16">
    <name type="scientific">Reticulibacter mediterranei</name>
    <dbReference type="NCBI Taxonomy" id="2778369"/>
    <lineage>
        <taxon>Bacteria</taxon>
        <taxon>Bacillati</taxon>
        <taxon>Chloroflexota</taxon>
        <taxon>Ktedonobacteria</taxon>
        <taxon>Ktedonobacterales</taxon>
        <taxon>Reticulibacteraceae</taxon>
        <taxon>Reticulibacter</taxon>
    </lineage>
</organism>
<keyword evidence="12 13" id="KW-0472">Membrane</keyword>